<organism evidence="1">
    <name type="scientific">marine metagenome</name>
    <dbReference type="NCBI Taxonomy" id="408172"/>
    <lineage>
        <taxon>unclassified sequences</taxon>
        <taxon>metagenomes</taxon>
        <taxon>ecological metagenomes</taxon>
    </lineage>
</organism>
<sequence length="180" mass="18152">MALSQISGTTGIEDATITSIKLADFAAAVDLNGVELILDADQDTSISADTDDTIDIKIAGADDFQFTANTFTALSGSTIKANTIAETTSTSGVTIDGVLLKDGVLGANTVDSDAYVDGSIDLAHMSSESVDEDNLYISNAGSNGQFLSKQSGNNGGLTWATASANTPSSADGQALGSASL</sequence>
<protein>
    <submittedName>
        <fullName evidence="1">Uncharacterized protein</fullName>
    </submittedName>
</protein>
<proteinExistence type="predicted"/>
<dbReference type="EMBL" id="UINC01182975">
    <property type="protein sequence ID" value="SVD93478.1"/>
    <property type="molecule type" value="Genomic_DNA"/>
</dbReference>
<name>A0A382ZFM6_9ZZZZ</name>
<reference evidence="1" key="1">
    <citation type="submission" date="2018-05" db="EMBL/GenBank/DDBJ databases">
        <authorList>
            <person name="Lanie J.A."/>
            <person name="Ng W.-L."/>
            <person name="Kazmierczak K.M."/>
            <person name="Andrzejewski T.M."/>
            <person name="Davidsen T.M."/>
            <person name="Wayne K.J."/>
            <person name="Tettelin H."/>
            <person name="Glass J.I."/>
            <person name="Rusch D."/>
            <person name="Podicherti R."/>
            <person name="Tsui H.-C.T."/>
            <person name="Winkler M.E."/>
        </authorList>
    </citation>
    <scope>NUCLEOTIDE SEQUENCE</scope>
</reference>
<accession>A0A382ZFM6</accession>
<evidence type="ECO:0000313" key="1">
    <source>
        <dbReference type="EMBL" id="SVD93478.1"/>
    </source>
</evidence>
<feature type="non-terminal residue" evidence="1">
    <location>
        <position position="1"/>
    </location>
</feature>
<gene>
    <name evidence="1" type="ORF">METZ01_LOCUS446332</name>
</gene>
<feature type="non-terminal residue" evidence="1">
    <location>
        <position position="180"/>
    </location>
</feature>
<dbReference type="AlphaFoldDB" id="A0A382ZFM6"/>